<dbReference type="AlphaFoldDB" id="A0A544T026"/>
<sequence>MAKMQIQIEKDSNEIKYISILRKNTKKSISEIRELINNKDFLLSYNLLEIDELLEMKKIVGILLDAGAKVHLFEDNREVSIELLNNLIESHFDTQRYREEIDEQRFKED</sequence>
<dbReference type="EMBL" id="VDGH01000010">
    <property type="protein sequence ID" value="TQR10730.1"/>
    <property type="molecule type" value="Genomic_DNA"/>
</dbReference>
<keyword evidence="2" id="KW-1185">Reference proteome</keyword>
<proteinExistence type="predicted"/>
<dbReference type="OrthoDB" id="2908398at2"/>
<protein>
    <submittedName>
        <fullName evidence="1">Uncharacterized protein</fullName>
    </submittedName>
</protein>
<dbReference type="RefSeq" id="WP_142540051.1">
    <property type="nucleotide sequence ID" value="NZ_BMIE01000008.1"/>
</dbReference>
<reference evidence="1 2" key="1">
    <citation type="submission" date="2019-05" db="EMBL/GenBank/DDBJ databases">
        <title>Psychrobacillus vulpis sp. nov., a new species isolated from feces of a red fox that inhabits in The Tablas de Daimiel Natural Park, Albacete, Spain.</title>
        <authorList>
            <person name="Rodriguez M."/>
            <person name="Reina J.C."/>
            <person name="Bejar V."/>
            <person name="Llamas I."/>
        </authorList>
    </citation>
    <scope>NUCLEOTIDE SEQUENCE [LARGE SCALE GENOMIC DNA]</scope>
    <source>
        <strain evidence="1 2">NEAU-3TGS17</strain>
    </source>
</reference>
<accession>A0A544T026</accession>
<name>A0A544T026_9BACI</name>
<gene>
    <name evidence="1" type="ORF">FG382_16845</name>
</gene>
<evidence type="ECO:0000313" key="2">
    <source>
        <dbReference type="Proteomes" id="UP000317316"/>
    </source>
</evidence>
<evidence type="ECO:0000313" key="1">
    <source>
        <dbReference type="EMBL" id="TQR10730.1"/>
    </source>
</evidence>
<organism evidence="1 2">
    <name type="scientific">Psychrobacillus lasiicapitis</name>
    <dbReference type="NCBI Taxonomy" id="1636719"/>
    <lineage>
        <taxon>Bacteria</taxon>
        <taxon>Bacillati</taxon>
        <taxon>Bacillota</taxon>
        <taxon>Bacilli</taxon>
        <taxon>Bacillales</taxon>
        <taxon>Bacillaceae</taxon>
        <taxon>Psychrobacillus</taxon>
    </lineage>
</organism>
<dbReference type="Proteomes" id="UP000317316">
    <property type="component" value="Unassembled WGS sequence"/>
</dbReference>
<comment type="caution">
    <text evidence="1">The sequence shown here is derived from an EMBL/GenBank/DDBJ whole genome shotgun (WGS) entry which is preliminary data.</text>
</comment>